<accession>A0ABT8DQC7</accession>
<keyword evidence="2" id="KW-1185">Reference proteome</keyword>
<name>A0ABT8DQC7_9BURK</name>
<organism evidence="1 2">
    <name type="scientific">Roseateles violae</name>
    <dbReference type="NCBI Taxonomy" id="3058042"/>
    <lineage>
        <taxon>Bacteria</taxon>
        <taxon>Pseudomonadati</taxon>
        <taxon>Pseudomonadota</taxon>
        <taxon>Betaproteobacteria</taxon>
        <taxon>Burkholderiales</taxon>
        <taxon>Sphaerotilaceae</taxon>
        <taxon>Roseateles</taxon>
    </lineage>
</organism>
<gene>
    <name evidence="1" type="ORF">QWJ38_09745</name>
</gene>
<dbReference type="InterPro" id="IPR045584">
    <property type="entry name" value="Pilin-like"/>
</dbReference>
<dbReference type="EMBL" id="JAUHHC010000002">
    <property type="protein sequence ID" value="MDN3920559.1"/>
    <property type="molecule type" value="Genomic_DNA"/>
</dbReference>
<evidence type="ECO:0000313" key="1">
    <source>
        <dbReference type="EMBL" id="MDN3920559.1"/>
    </source>
</evidence>
<dbReference type="Pfam" id="PF07963">
    <property type="entry name" value="N_methyl"/>
    <property type="match status" value="1"/>
</dbReference>
<protein>
    <submittedName>
        <fullName evidence="1">Prepilin-type N-terminal cleavage/methylation domain-containing protein</fullName>
    </submittedName>
</protein>
<dbReference type="SUPFAM" id="SSF54523">
    <property type="entry name" value="Pili subunits"/>
    <property type="match status" value="1"/>
</dbReference>
<dbReference type="InterPro" id="IPR012902">
    <property type="entry name" value="N_methyl_site"/>
</dbReference>
<evidence type="ECO:0000313" key="2">
    <source>
        <dbReference type="Proteomes" id="UP001228044"/>
    </source>
</evidence>
<reference evidence="1 2" key="1">
    <citation type="submission" date="2023-06" db="EMBL/GenBank/DDBJ databases">
        <title>Pelomonas sp. PFR6 16S ribosomal RNA gene Genome sequencing and assembly.</title>
        <authorList>
            <person name="Woo H."/>
        </authorList>
    </citation>
    <scope>NUCLEOTIDE SEQUENCE [LARGE SCALE GENOMIC DNA]</scope>
    <source>
        <strain evidence="1 2">PFR6</strain>
    </source>
</reference>
<sequence>MTSKRRGSGVTFVEVLMVLVILGILLAVAAPSLADMLNRRRVQAIAEQISTDLAFARAETALRPLNAVRLIFRNGSDQSCYTVSYFDTSPRCNCLNTGDACMSATTEFKTERIPKSVGVSFASSAPTGSTAPSGTVSFETPQLTASPQGFSVTVSGVRGAQLKLELNAAGRVRTCTPNGSFSGVPPC</sequence>
<dbReference type="NCBIfam" id="TIGR02532">
    <property type="entry name" value="IV_pilin_GFxxxE"/>
    <property type="match status" value="1"/>
</dbReference>
<comment type="caution">
    <text evidence="1">The sequence shown here is derived from an EMBL/GenBank/DDBJ whole genome shotgun (WGS) entry which is preliminary data.</text>
</comment>
<dbReference type="Gene3D" id="3.30.700.10">
    <property type="entry name" value="Glycoprotein, Type 4 Pilin"/>
    <property type="match status" value="1"/>
</dbReference>
<dbReference type="RefSeq" id="WP_290358851.1">
    <property type="nucleotide sequence ID" value="NZ_JAUHHC010000002.1"/>
</dbReference>
<proteinExistence type="predicted"/>
<dbReference type="Proteomes" id="UP001228044">
    <property type="component" value="Unassembled WGS sequence"/>
</dbReference>